<accession>A0A6M3M7F0</accession>
<reference evidence="3" key="1">
    <citation type="submission" date="2020-03" db="EMBL/GenBank/DDBJ databases">
        <title>The deep terrestrial virosphere.</title>
        <authorList>
            <person name="Holmfeldt K."/>
            <person name="Nilsson E."/>
            <person name="Simone D."/>
            <person name="Lopez-Fernandez M."/>
            <person name="Wu X."/>
            <person name="de Brujin I."/>
            <person name="Lundin D."/>
            <person name="Andersson A."/>
            <person name="Bertilsson S."/>
            <person name="Dopson M."/>
        </authorList>
    </citation>
    <scope>NUCLEOTIDE SEQUENCE</scope>
    <source>
        <strain evidence="2">MM171A01331</strain>
        <strain evidence="3">MM171B01520</strain>
    </source>
</reference>
<feature type="transmembrane region" description="Helical" evidence="1">
    <location>
        <begin position="7"/>
        <end position="26"/>
    </location>
</feature>
<evidence type="ECO:0000313" key="3">
    <source>
        <dbReference type="EMBL" id="QJB02080.1"/>
    </source>
</evidence>
<evidence type="ECO:0000256" key="1">
    <source>
        <dbReference type="SAM" id="Phobius"/>
    </source>
</evidence>
<keyword evidence="1" id="KW-0472">Membrane</keyword>
<dbReference type="EMBL" id="MT143628">
    <property type="protein sequence ID" value="QJA99090.1"/>
    <property type="molecule type" value="Genomic_DNA"/>
</dbReference>
<organism evidence="3">
    <name type="scientific">viral metagenome</name>
    <dbReference type="NCBI Taxonomy" id="1070528"/>
    <lineage>
        <taxon>unclassified sequences</taxon>
        <taxon>metagenomes</taxon>
        <taxon>organismal metagenomes</taxon>
    </lineage>
</organism>
<evidence type="ECO:0000313" key="2">
    <source>
        <dbReference type="EMBL" id="QJA99090.1"/>
    </source>
</evidence>
<proteinExistence type="predicted"/>
<protein>
    <submittedName>
        <fullName evidence="3">Uncharacterized protein</fullName>
    </submittedName>
</protein>
<name>A0A6M3M7F0_9ZZZZ</name>
<keyword evidence="1" id="KW-0812">Transmembrane</keyword>
<keyword evidence="1" id="KW-1133">Transmembrane helix</keyword>
<sequence length="58" mass="6477">MKINGRLVYLTGVIIVVLSTLLYLGVLNSDSFCLMMGVILGYYYGNERAITKERKSEG</sequence>
<dbReference type="AlphaFoldDB" id="A0A6M3M7F0"/>
<dbReference type="EMBL" id="MT143756">
    <property type="protein sequence ID" value="QJB02080.1"/>
    <property type="molecule type" value="Genomic_DNA"/>
</dbReference>
<gene>
    <name evidence="2" type="ORF">MM171A01331_0011</name>
    <name evidence="3" type="ORF">MM171B01520_0014</name>
</gene>